<comment type="subcellular location">
    <subcellularLocation>
        <location evidence="9">Cytoplasm</location>
    </subcellularLocation>
</comment>
<evidence type="ECO:0000313" key="12">
    <source>
        <dbReference type="EMBL" id="MBO8462361.1"/>
    </source>
</evidence>
<evidence type="ECO:0000256" key="4">
    <source>
        <dbReference type="ARBA" id="ARBA00019623"/>
    </source>
</evidence>
<dbReference type="EC" id="3.2.1.26" evidence="3 8"/>
<accession>A0A9D9N6J3</accession>
<dbReference type="Gene3D" id="2.115.10.20">
    <property type="entry name" value="Glycosyl hydrolase domain, family 43"/>
    <property type="match status" value="1"/>
</dbReference>
<evidence type="ECO:0000256" key="7">
    <source>
        <dbReference type="ARBA" id="ARBA00033367"/>
    </source>
</evidence>
<comment type="similarity">
    <text evidence="2 8">Belongs to the glycosyl hydrolase 32 family.</text>
</comment>
<feature type="domain" description="Glycosyl hydrolase family 32 N-terminal" evidence="10">
    <location>
        <begin position="32"/>
        <end position="339"/>
    </location>
</feature>
<evidence type="ECO:0000256" key="3">
    <source>
        <dbReference type="ARBA" id="ARBA00012758"/>
    </source>
</evidence>
<dbReference type="InterPro" id="IPR013320">
    <property type="entry name" value="ConA-like_dom_sf"/>
</dbReference>
<dbReference type="EMBL" id="JADIML010000014">
    <property type="protein sequence ID" value="MBO8462361.1"/>
    <property type="molecule type" value="Genomic_DNA"/>
</dbReference>
<dbReference type="InterPro" id="IPR051214">
    <property type="entry name" value="GH32_Enzymes"/>
</dbReference>
<evidence type="ECO:0000256" key="2">
    <source>
        <dbReference type="ARBA" id="ARBA00009902"/>
    </source>
</evidence>
<evidence type="ECO:0000256" key="8">
    <source>
        <dbReference type="RuleBase" id="RU362110"/>
    </source>
</evidence>
<dbReference type="SUPFAM" id="SSF49899">
    <property type="entry name" value="Concanavalin A-like lectins/glucanases"/>
    <property type="match status" value="1"/>
</dbReference>
<organism evidence="12 13">
    <name type="scientific">Candidatus Scybalomonas excrementavium</name>
    <dbReference type="NCBI Taxonomy" id="2840943"/>
    <lineage>
        <taxon>Bacteria</taxon>
        <taxon>Bacillati</taxon>
        <taxon>Bacillota</taxon>
        <taxon>Clostridia</taxon>
        <taxon>Lachnospirales</taxon>
        <taxon>Lachnospiraceae</taxon>
        <taxon>Lachnospiraceae incertae sedis</taxon>
        <taxon>Candidatus Scybalomonas</taxon>
    </lineage>
</organism>
<evidence type="ECO:0000259" key="11">
    <source>
        <dbReference type="Pfam" id="PF08244"/>
    </source>
</evidence>
<feature type="domain" description="Glycosyl hydrolase family 32 C-terminal" evidence="11">
    <location>
        <begin position="342"/>
        <end position="482"/>
    </location>
</feature>
<reference evidence="12" key="1">
    <citation type="submission" date="2020-10" db="EMBL/GenBank/DDBJ databases">
        <authorList>
            <person name="Gilroy R."/>
        </authorList>
    </citation>
    <scope>NUCLEOTIDE SEQUENCE</scope>
    <source>
        <strain evidence="12">E3-2379</strain>
    </source>
</reference>
<evidence type="ECO:0000259" key="10">
    <source>
        <dbReference type="Pfam" id="PF00251"/>
    </source>
</evidence>
<gene>
    <name evidence="12" type="ORF">IAC13_00340</name>
</gene>
<dbReference type="Pfam" id="PF08244">
    <property type="entry name" value="Glyco_hydro_32C"/>
    <property type="match status" value="1"/>
</dbReference>
<keyword evidence="9" id="KW-0119">Carbohydrate metabolism</keyword>
<comment type="function">
    <text evidence="9">Enables the bacterium to metabolize sucrose as a sole carbon source.</text>
</comment>
<evidence type="ECO:0000313" key="13">
    <source>
        <dbReference type="Proteomes" id="UP000823618"/>
    </source>
</evidence>
<dbReference type="NCBIfam" id="TIGR01322">
    <property type="entry name" value="scrB_fam"/>
    <property type="match status" value="1"/>
</dbReference>
<keyword evidence="5 8" id="KW-0378">Hydrolase</keyword>
<evidence type="ECO:0000256" key="6">
    <source>
        <dbReference type="ARBA" id="ARBA00023295"/>
    </source>
</evidence>
<dbReference type="Pfam" id="PF00251">
    <property type="entry name" value="Glyco_hydro_32N"/>
    <property type="match status" value="1"/>
</dbReference>
<dbReference type="GO" id="GO:0004564">
    <property type="term" value="F:beta-fructofuranosidase activity"/>
    <property type="evidence" value="ECO:0007669"/>
    <property type="project" value="UniProtKB-EC"/>
</dbReference>
<protein>
    <recommendedName>
        <fullName evidence="4 8">Sucrose-6-phosphate hydrolase</fullName>
        <ecNumber evidence="3 8">3.2.1.26</ecNumber>
    </recommendedName>
    <alternativeName>
        <fullName evidence="7 9">Invertase</fullName>
    </alternativeName>
</protein>
<comment type="pathway">
    <text evidence="1 9">Glycan biosynthesis; sucrose metabolism.</text>
</comment>
<dbReference type="AlphaFoldDB" id="A0A9D9N6J3"/>
<keyword evidence="9" id="KW-0963">Cytoplasm</keyword>
<comment type="catalytic activity">
    <reaction evidence="8">
        <text>Hydrolysis of terminal non-reducing beta-D-fructofuranoside residues in beta-D-fructofuranosides.</text>
        <dbReference type="EC" id="3.2.1.26"/>
    </reaction>
</comment>
<dbReference type="GO" id="GO:0005737">
    <property type="term" value="C:cytoplasm"/>
    <property type="evidence" value="ECO:0007669"/>
    <property type="project" value="UniProtKB-SubCell"/>
</dbReference>
<keyword evidence="6 8" id="KW-0326">Glycosidase</keyword>
<dbReference type="Proteomes" id="UP000823618">
    <property type="component" value="Unassembled WGS sequence"/>
</dbReference>
<dbReference type="InterPro" id="IPR006232">
    <property type="entry name" value="Suc6P_hydrolase"/>
</dbReference>
<dbReference type="CDD" id="cd08996">
    <property type="entry name" value="GH32_FFase"/>
    <property type="match status" value="1"/>
</dbReference>
<dbReference type="InterPro" id="IPR013148">
    <property type="entry name" value="Glyco_hydro_32_N"/>
</dbReference>
<reference evidence="12" key="2">
    <citation type="journal article" date="2021" name="PeerJ">
        <title>Extensive microbial diversity within the chicken gut microbiome revealed by metagenomics and culture.</title>
        <authorList>
            <person name="Gilroy R."/>
            <person name="Ravi A."/>
            <person name="Getino M."/>
            <person name="Pursley I."/>
            <person name="Horton D.L."/>
            <person name="Alikhan N.F."/>
            <person name="Baker D."/>
            <person name="Gharbi K."/>
            <person name="Hall N."/>
            <person name="Watson M."/>
            <person name="Adriaenssens E.M."/>
            <person name="Foster-Nyarko E."/>
            <person name="Jarju S."/>
            <person name="Secka A."/>
            <person name="Antonio M."/>
            <person name="Oren A."/>
            <person name="Chaudhuri R.R."/>
            <person name="La Ragione R."/>
            <person name="Hildebrand F."/>
            <person name="Pallen M.J."/>
        </authorList>
    </citation>
    <scope>NUCLEOTIDE SEQUENCE</scope>
    <source>
        <strain evidence="12">E3-2379</strain>
    </source>
</reference>
<comment type="caution">
    <text evidence="12">The sequence shown here is derived from an EMBL/GenBank/DDBJ whole genome shotgun (WGS) entry which is preliminary data.</text>
</comment>
<dbReference type="InterPro" id="IPR001362">
    <property type="entry name" value="Glyco_hydro_32"/>
</dbReference>
<dbReference type="PANTHER" id="PTHR43101">
    <property type="entry name" value="BETA-FRUCTOSIDASE"/>
    <property type="match status" value="1"/>
</dbReference>
<dbReference type="PANTHER" id="PTHR43101:SF1">
    <property type="entry name" value="BETA-FRUCTOSIDASE"/>
    <property type="match status" value="1"/>
</dbReference>
<dbReference type="SUPFAM" id="SSF75005">
    <property type="entry name" value="Arabinanase/levansucrase/invertase"/>
    <property type="match status" value="1"/>
</dbReference>
<evidence type="ECO:0000256" key="5">
    <source>
        <dbReference type="ARBA" id="ARBA00022801"/>
    </source>
</evidence>
<sequence length="494" mass="57709">MRQQSSNLLQKARQYEEEKKKNISVEERPVFHVSSPVGWINDPNGFSEYQGEYHLFYQYHPYTNHWGPMHWGHSKTKDFIKWEYLPTALAPDEDYDHAGCFSGSAVEVDGKHLLMYTSVEERELENGEKEVRQRQCIAFGDGVNYEKIEQNPVITADMLPEGSSLVDFRDPKIWREDGKFYAVIGSRHADTSGQIPLFSSEDGMQWKFETILERCKNEYGSMWECPDFFQMGEKHVLIASPQNMVAKELEFHNGNNAIWLVGTYDKEKKQFVRESVKSIDYGLDFYAPQTMETSDGRRIMIAWMQSWDTYMTPADAKWSGMMTVPRELTIKNGKLYQLPVREMEQYYTNTVEMKQISMENETKQFDSIKGRVLDFCVEIEEGEYEQFSIQVAKNDSFYTEISYEPKKQELVFDRTYSGIDRDILCRRAAKVESKNGKIKIRILLDRYSVEIFVNDGETAMSNVIYTKKEAEEITFTCEGKAVFNLKKHEIQIEE</sequence>
<evidence type="ECO:0000256" key="1">
    <source>
        <dbReference type="ARBA" id="ARBA00004914"/>
    </source>
</evidence>
<dbReference type="GO" id="GO:0005975">
    <property type="term" value="P:carbohydrate metabolic process"/>
    <property type="evidence" value="ECO:0007669"/>
    <property type="project" value="InterPro"/>
</dbReference>
<dbReference type="Gene3D" id="2.60.120.560">
    <property type="entry name" value="Exo-inulinase, domain 1"/>
    <property type="match status" value="1"/>
</dbReference>
<dbReference type="InterPro" id="IPR023296">
    <property type="entry name" value="Glyco_hydro_beta-prop_sf"/>
</dbReference>
<proteinExistence type="inferred from homology"/>
<name>A0A9D9N6J3_9FIRM</name>
<evidence type="ECO:0000256" key="9">
    <source>
        <dbReference type="RuleBase" id="RU365015"/>
    </source>
</evidence>
<dbReference type="InterPro" id="IPR013189">
    <property type="entry name" value="Glyco_hydro_32_C"/>
</dbReference>
<dbReference type="SMART" id="SM00640">
    <property type="entry name" value="Glyco_32"/>
    <property type="match status" value="1"/>
</dbReference>